<proteinExistence type="predicted"/>
<gene>
    <name evidence="1" type="primary">vorB</name>
    <name evidence="1" type="ORF">FRZ06_04345</name>
</gene>
<evidence type="ECO:0000313" key="1">
    <source>
        <dbReference type="EMBL" id="QOX62629.1"/>
    </source>
</evidence>
<name>A0ACD1A868_9FIRM</name>
<dbReference type="Proteomes" id="UP000594014">
    <property type="component" value="Chromosome"/>
</dbReference>
<keyword evidence="2" id="KW-1185">Reference proteome</keyword>
<sequence>MNEKVLMKGNEAFAEAAIRSGCRYYFGYPITPQNEITEYMSRELPKHGGSFVQAESEIAAINMAYGGAAAGGKVLISSSSPGIALMQEGFSFLCSTEIPLVILSVSRGGPGVGTIQPGQADYYQSTRGGGNGDYHLFVFAPSSIQEAVDMMARAFEIAEEYRNPVMIYVDGVLGQMMEPVILPKPIPAISGDEISKLRPWAMTGTGGKREHNVIKSLYLKPEELEARILDMDQKYQKAKNELVLCKTEGLKEAEIVFVAYGSTARITEEAIELLAEEGIKAGLIRPVSLWPFPYDVFDQIPDTVNAVISVELSMGQMIDDVKIGCRGRFPVSLSGRVGGILITPPEIAADARKALGVRA</sequence>
<reference evidence="1" key="1">
    <citation type="submission" date="2019-08" db="EMBL/GenBank/DDBJ databases">
        <title>Genome sequence of Clostridiales bacterium MT110.</title>
        <authorList>
            <person name="Cao J."/>
        </authorList>
    </citation>
    <scope>NUCLEOTIDE SEQUENCE</scope>
    <source>
        <strain evidence="1">MT110</strain>
    </source>
</reference>
<accession>A0ACD1A868</accession>
<organism evidence="1 2">
    <name type="scientific">Anoxybacterium hadale</name>
    <dbReference type="NCBI Taxonomy" id="3408580"/>
    <lineage>
        <taxon>Bacteria</taxon>
        <taxon>Bacillati</taxon>
        <taxon>Bacillota</taxon>
        <taxon>Clostridia</taxon>
        <taxon>Peptostreptococcales</taxon>
        <taxon>Anaerovoracaceae</taxon>
        <taxon>Anoxybacterium</taxon>
    </lineage>
</organism>
<evidence type="ECO:0000313" key="2">
    <source>
        <dbReference type="Proteomes" id="UP000594014"/>
    </source>
</evidence>
<dbReference type="EMBL" id="CP042469">
    <property type="protein sequence ID" value="QOX62629.1"/>
    <property type="molecule type" value="Genomic_DNA"/>
</dbReference>
<protein>
    <submittedName>
        <fullName evidence="1">3-methyl-2-oxobutanoate dehydrogenase subunit VorB</fullName>
    </submittedName>
</protein>